<dbReference type="RefSeq" id="WP_120600586.1">
    <property type="nucleotide sequence ID" value="NZ_JABFJX010000001.1"/>
</dbReference>
<comment type="caution">
    <text evidence="1">The sequence shown here is derived from an EMBL/GenBank/DDBJ whole genome shotgun (WGS) entry which is preliminary data.</text>
</comment>
<evidence type="ECO:0000313" key="1">
    <source>
        <dbReference type="EMBL" id="RKH07671.1"/>
    </source>
</evidence>
<sequence length="73" mass="8014">MRYTRKNISELLGTVQGTPDVTGFWTSTVGGTTYNITPSAGGNIYQDIYNPNHRMCEDGGQVIYEDASQVGCY</sequence>
<dbReference type="Proteomes" id="UP000268313">
    <property type="component" value="Unassembled WGS sequence"/>
</dbReference>
<dbReference type="EMBL" id="RAWE01000002">
    <property type="protein sequence ID" value="RKH07671.1"/>
    <property type="molecule type" value="Genomic_DNA"/>
</dbReference>
<reference evidence="2" key="1">
    <citation type="submission" date="2018-09" db="EMBL/GenBank/DDBJ databases">
        <authorList>
            <person name="Livingstone P.G."/>
            <person name="Whitworth D.E."/>
        </authorList>
    </citation>
    <scope>NUCLEOTIDE SEQUENCE [LARGE SCALE GENOMIC DNA]</scope>
    <source>
        <strain evidence="2">CA043D</strain>
    </source>
</reference>
<keyword evidence="2" id="KW-1185">Reference proteome</keyword>
<proteinExistence type="predicted"/>
<name>A0A3A8KTT7_9BACT</name>
<organism evidence="1 2">
    <name type="scientific">Corallococcus carmarthensis</name>
    <dbReference type="NCBI Taxonomy" id="2316728"/>
    <lineage>
        <taxon>Bacteria</taxon>
        <taxon>Pseudomonadati</taxon>
        <taxon>Myxococcota</taxon>
        <taxon>Myxococcia</taxon>
        <taxon>Myxococcales</taxon>
        <taxon>Cystobacterineae</taxon>
        <taxon>Myxococcaceae</taxon>
        <taxon>Corallococcus</taxon>
    </lineage>
</organism>
<accession>A0A3A8KTT7</accession>
<dbReference type="AlphaFoldDB" id="A0A3A8KTT7"/>
<dbReference type="OrthoDB" id="5517715at2"/>
<protein>
    <submittedName>
        <fullName evidence="1">Uncharacterized protein</fullName>
    </submittedName>
</protein>
<evidence type="ECO:0000313" key="2">
    <source>
        <dbReference type="Proteomes" id="UP000268313"/>
    </source>
</evidence>
<gene>
    <name evidence="1" type="ORF">D7X32_00940</name>
</gene>